<protein>
    <submittedName>
        <fullName evidence="1">Uncharacterized protein</fullName>
    </submittedName>
</protein>
<name>A0AAN7KY11_TRANT</name>
<sequence length="134" mass="15450">MLEHQILCIQQVMIITKRGWVGNSSNNCHQNNAHFGHMQGVAMEVLEFFFPGIWSDDGAECANCHRPHLGGEDCLIMLEIGRFDGDIASFVFFFCNFTRKNCIYSVQNSKKKHVTDLHIHQPKRRTCGDHWVTR</sequence>
<organism evidence="1 2">
    <name type="scientific">Trapa natans</name>
    <name type="common">Water chestnut</name>
    <dbReference type="NCBI Taxonomy" id="22666"/>
    <lineage>
        <taxon>Eukaryota</taxon>
        <taxon>Viridiplantae</taxon>
        <taxon>Streptophyta</taxon>
        <taxon>Embryophyta</taxon>
        <taxon>Tracheophyta</taxon>
        <taxon>Spermatophyta</taxon>
        <taxon>Magnoliopsida</taxon>
        <taxon>eudicotyledons</taxon>
        <taxon>Gunneridae</taxon>
        <taxon>Pentapetalae</taxon>
        <taxon>rosids</taxon>
        <taxon>malvids</taxon>
        <taxon>Myrtales</taxon>
        <taxon>Lythraceae</taxon>
        <taxon>Trapa</taxon>
    </lineage>
</organism>
<evidence type="ECO:0000313" key="1">
    <source>
        <dbReference type="EMBL" id="KAK4772493.1"/>
    </source>
</evidence>
<comment type="caution">
    <text evidence="1">The sequence shown here is derived from an EMBL/GenBank/DDBJ whole genome shotgun (WGS) entry which is preliminary data.</text>
</comment>
<reference evidence="1 2" key="1">
    <citation type="journal article" date="2023" name="Hortic Res">
        <title>Pangenome of water caltrop reveals structural variations and asymmetric subgenome divergence after allopolyploidization.</title>
        <authorList>
            <person name="Zhang X."/>
            <person name="Chen Y."/>
            <person name="Wang L."/>
            <person name="Yuan Y."/>
            <person name="Fang M."/>
            <person name="Shi L."/>
            <person name="Lu R."/>
            <person name="Comes H.P."/>
            <person name="Ma Y."/>
            <person name="Chen Y."/>
            <person name="Huang G."/>
            <person name="Zhou Y."/>
            <person name="Zheng Z."/>
            <person name="Qiu Y."/>
        </authorList>
    </citation>
    <scope>NUCLEOTIDE SEQUENCE [LARGE SCALE GENOMIC DNA]</scope>
    <source>
        <strain evidence="1">F231</strain>
    </source>
</reference>
<dbReference type="Proteomes" id="UP001346149">
    <property type="component" value="Unassembled WGS sequence"/>
</dbReference>
<evidence type="ECO:0000313" key="2">
    <source>
        <dbReference type="Proteomes" id="UP001346149"/>
    </source>
</evidence>
<dbReference type="AlphaFoldDB" id="A0AAN7KY11"/>
<dbReference type="EMBL" id="JAXQNO010000020">
    <property type="protein sequence ID" value="KAK4772493.1"/>
    <property type="molecule type" value="Genomic_DNA"/>
</dbReference>
<keyword evidence="2" id="KW-1185">Reference proteome</keyword>
<gene>
    <name evidence="1" type="ORF">SAY86_014268</name>
</gene>
<accession>A0AAN7KY11</accession>
<proteinExistence type="predicted"/>